<gene>
    <name evidence="6" type="ORF">B2A_04665</name>
</gene>
<dbReference type="InterPro" id="IPR010095">
    <property type="entry name" value="Cas12f1-like_TNB"/>
</dbReference>
<evidence type="ECO:0000259" key="5">
    <source>
        <dbReference type="Pfam" id="PF01385"/>
    </source>
</evidence>
<feature type="non-terminal residue" evidence="6">
    <location>
        <position position="187"/>
    </location>
</feature>
<keyword evidence="4" id="KW-0233">DNA recombination</keyword>
<accession>T1AK76</accession>
<dbReference type="InterPro" id="IPR001959">
    <property type="entry name" value="Transposase"/>
</dbReference>
<sequence length="187" mass="21688">SIEKGRLRVSRIGTMKIELHRQIEGTIKMLTIKKEAGNYYAIFTAIKEIEPQKINDTNPVGIDVGLKTFAVLSDGTKVIKPNFRKNQEKHIARWQRVVARRHKGSKRRQIAKERMNREYEVANNQTNDYLHKITDRLVNSGYTSFAVEKLQIQNMVKNHRLAKAINYASWNKFFQLLSYKAESAGIK</sequence>
<reference evidence="6" key="2">
    <citation type="journal article" date="2014" name="ISME J.">
        <title>Microbial stratification in low pH oxic and suboxic macroscopic growths along an acid mine drainage.</title>
        <authorList>
            <person name="Mendez-Garcia C."/>
            <person name="Mesa V."/>
            <person name="Sprenger R.R."/>
            <person name="Richter M."/>
            <person name="Diez M.S."/>
            <person name="Solano J."/>
            <person name="Bargiela R."/>
            <person name="Golyshina O.V."/>
            <person name="Manteca A."/>
            <person name="Ramos J.L."/>
            <person name="Gallego J.R."/>
            <person name="Llorente I."/>
            <person name="Martins Dos Santos V.A."/>
            <person name="Jensen O.N."/>
            <person name="Pelaez A.I."/>
            <person name="Sanchez J."/>
            <person name="Ferrer M."/>
        </authorList>
    </citation>
    <scope>NUCLEOTIDE SEQUENCE</scope>
</reference>
<dbReference type="Pfam" id="PF01385">
    <property type="entry name" value="OrfB_IS605"/>
    <property type="match status" value="1"/>
</dbReference>
<dbReference type="GO" id="GO:0032196">
    <property type="term" value="P:transposition"/>
    <property type="evidence" value="ECO:0007669"/>
    <property type="project" value="UniProtKB-KW"/>
</dbReference>
<protein>
    <submittedName>
        <fullName evidence="6">IS605 family transposase OrfB</fullName>
    </submittedName>
</protein>
<dbReference type="GO" id="GO:0003677">
    <property type="term" value="F:DNA binding"/>
    <property type="evidence" value="ECO:0007669"/>
    <property type="project" value="UniProtKB-KW"/>
</dbReference>
<keyword evidence="2" id="KW-0815">Transposition</keyword>
<evidence type="ECO:0000256" key="2">
    <source>
        <dbReference type="ARBA" id="ARBA00022578"/>
    </source>
</evidence>
<dbReference type="NCBIfam" id="NF040570">
    <property type="entry name" value="guided_TnpB"/>
    <property type="match status" value="1"/>
</dbReference>
<feature type="domain" description="Probable transposase IS891/IS1136/IS1341" evidence="5">
    <location>
        <begin position="50"/>
        <end position="158"/>
    </location>
</feature>
<dbReference type="AlphaFoldDB" id="T1AK76"/>
<organism evidence="6">
    <name type="scientific">mine drainage metagenome</name>
    <dbReference type="NCBI Taxonomy" id="410659"/>
    <lineage>
        <taxon>unclassified sequences</taxon>
        <taxon>metagenomes</taxon>
        <taxon>ecological metagenomes</taxon>
    </lineage>
</organism>
<evidence type="ECO:0000256" key="4">
    <source>
        <dbReference type="ARBA" id="ARBA00023172"/>
    </source>
</evidence>
<name>T1AK76_9ZZZZ</name>
<dbReference type="EMBL" id="AUZZ01003155">
    <property type="protein sequence ID" value="EQD57742.1"/>
    <property type="molecule type" value="Genomic_DNA"/>
</dbReference>
<feature type="non-terminal residue" evidence="6">
    <location>
        <position position="1"/>
    </location>
</feature>
<evidence type="ECO:0000313" key="6">
    <source>
        <dbReference type="EMBL" id="EQD57742.1"/>
    </source>
</evidence>
<reference evidence="6" key="1">
    <citation type="submission" date="2013-08" db="EMBL/GenBank/DDBJ databases">
        <authorList>
            <person name="Mendez C."/>
            <person name="Richter M."/>
            <person name="Ferrer M."/>
            <person name="Sanchez J."/>
        </authorList>
    </citation>
    <scope>NUCLEOTIDE SEQUENCE</scope>
</reference>
<comment type="similarity">
    <text evidence="1">In the C-terminal section; belongs to the transposase 35 family.</text>
</comment>
<dbReference type="NCBIfam" id="TIGR01766">
    <property type="entry name" value="IS200/IS605 family accessory protein TnpB-like domain"/>
    <property type="match status" value="1"/>
</dbReference>
<keyword evidence="3" id="KW-0238">DNA-binding</keyword>
<evidence type="ECO:0000256" key="3">
    <source>
        <dbReference type="ARBA" id="ARBA00023125"/>
    </source>
</evidence>
<comment type="caution">
    <text evidence="6">The sequence shown here is derived from an EMBL/GenBank/DDBJ whole genome shotgun (WGS) entry which is preliminary data.</text>
</comment>
<proteinExistence type="inferred from homology"/>
<dbReference type="GO" id="GO:0006310">
    <property type="term" value="P:DNA recombination"/>
    <property type="evidence" value="ECO:0007669"/>
    <property type="project" value="UniProtKB-KW"/>
</dbReference>
<evidence type="ECO:0000256" key="1">
    <source>
        <dbReference type="ARBA" id="ARBA00008761"/>
    </source>
</evidence>